<evidence type="ECO:0000313" key="2">
    <source>
        <dbReference type="EMBL" id="KAH7113315.1"/>
    </source>
</evidence>
<feature type="transmembrane region" description="Helical" evidence="1">
    <location>
        <begin position="72"/>
        <end position="93"/>
    </location>
</feature>
<comment type="caution">
    <text evidence="2">The sequence shown here is derived from an EMBL/GenBank/DDBJ whole genome shotgun (WGS) entry which is preliminary data.</text>
</comment>
<dbReference type="Proteomes" id="UP000700596">
    <property type="component" value="Unassembled WGS sequence"/>
</dbReference>
<proteinExistence type="predicted"/>
<feature type="transmembrane region" description="Helical" evidence="1">
    <location>
        <begin position="105"/>
        <end position="135"/>
    </location>
</feature>
<accession>A0A9P9IBB3</accession>
<keyword evidence="3" id="KW-1185">Reference proteome</keyword>
<evidence type="ECO:0000256" key="1">
    <source>
        <dbReference type="SAM" id="Phobius"/>
    </source>
</evidence>
<name>A0A9P9IBB3_9PLEO</name>
<dbReference type="AlphaFoldDB" id="A0A9P9IBB3"/>
<evidence type="ECO:0000313" key="3">
    <source>
        <dbReference type="Proteomes" id="UP000700596"/>
    </source>
</evidence>
<sequence length="139" mass="15573">MDSRIVTDARRARRARWKSREWPSHNGTGDLRLTKGLAPTLPSKSMAREWLGTREKKKYWSSRLRSLRSSSLITVILSIVLAYLSVFIGIPIYSCRSRCRLSLSLYGHVVVLVVAHSVLLLFVCLSVACLCPILLSAAS</sequence>
<keyword evidence="1" id="KW-1133">Transmembrane helix</keyword>
<keyword evidence="1" id="KW-0812">Transmembrane</keyword>
<protein>
    <submittedName>
        <fullName evidence="2">Uncharacterized protein</fullName>
    </submittedName>
</protein>
<dbReference type="EMBL" id="JAGMWT010000019">
    <property type="protein sequence ID" value="KAH7113315.1"/>
    <property type="molecule type" value="Genomic_DNA"/>
</dbReference>
<gene>
    <name evidence="2" type="ORF">B0J11DRAFT_147106</name>
</gene>
<reference evidence="2" key="1">
    <citation type="journal article" date="2021" name="Nat. Commun.">
        <title>Genetic determinants of endophytism in the Arabidopsis root mycobiome.</title>
        <authorList>
            <person name="Mesny F."/>
            <person name="Miyauchi S."/>
            <person name="Thiergart T."/>
            <person name="Pickel B."/>
            <person name="Atanasova L."/>
            <person name="Karlsson M."/>
            <person name="Huettel B."/>
            <person name="Barry K.W."/>
            <person name="Haridas S."/>
            <person name="Chen C."/>
            <person name="Bauer D."/>
            <person name="Andreopoulos W."/>
            <person name="Pangilinan J."/>
            <person name="LaButti K."/>
            <person name="Riley R."/>
            <person name="Lipzen A."/>
            <person name="Clum A."/>
            <person name="Drula E."/>
            <person name="Henrissat B."/>
            <person name="Kohler A."/>
            <person name="Grigoriev I.V."/>
            <person name="Martin F.M."/>
            <person name="Hacquard S."/>
        </authorList>
    </citation>
    <scope>NUCLEOTIDE SEQUENCE</scope>
    <source>
        <strain evidence="2">MPI-CAGE-CH-0243</strain>
    </source>
</reference>
<keyword evidence="1" id="KW-0472">Membrane</keyword>
<organism evidence="2 3">
    <name type="scientific">Dendryphion nanum</name>
    <dbReference type="NCBI Taxonomy" id="256645"/>
    <lineage>
        <taxon>Eukaryota</taxon>
        <taxon>Fungi</taxon>
        <taxon>Dikarya</taxon>
        <taxon>Ascomycota</taxon>
        <taxon>Pezizomycotina</taxon>
        <taxon>Dothideomycetes</taxon>
        <taxon>Pleosporomycetidae</taxon>
        <taxon>Pleosporales</taxon>
        <taxon>Torulaceae</taxon>
        <taxon>Dendryphion</taxon>
    </lineage>
</organism>